<evidence type="ECO:0000256" key="1">
    <source>
        <dbReference type="ARBA" id="ARBA00008987"/>
    </source>
</evidence>
<evidence type="ECO:0000256" key="10">
    <source>
        <dbReference type="PIRSR" id="PIRSR000077-4"/>
    </source>
</evidence>
<evidence type="ECO:0000256" key="9">
    <source>
        <dbReference type="PIRSR" id="PIRSR000077-1"/>
    </source>
</evidence>
<dbReference type="NCBIfam" id="TIGR01068">
    <property type="entry name" value="thioredoxin"/>
    <property type="match status" value="1"/>
</dbReference>
<dbReference type="PROSITE" id="PS51352">
    <property type="entry name" value="THIOREDOXIN_2"/>
    <property type="match status" value="1"/>
</dbReference>
<feature type="disulfide bond" description="Redox-active" evidence="10">
    <location>
        <begin position="28"/>
        <end position="31"/>
    </location>
</feature>
<evidence type="ECO:0000259" key="11">
    <source>
        <dbReference type="PROSITE" id="PS51352"/>
    </source>
</evidence>
<dbReference type="InterPro" id="IPR005746">
    <property type="entry name" value="Thioredoxin"/>
</dbReference>
<evidence type="ECO:0000313" key="13">
    <source>
        <dbReference type="EMBL" id="PCH13214.1"/>
    </source>
</evidence>
<dbReference type="EMBL" id="NSGR01000005">
    <property type="protein sequence ID" value="PCH13214.1"/>
    <property type="molecule type" value="Genomic_DNA"/>
</dbReference>
<proteinExistence type="inferred from homology"/>
<comment type="caution">
    <text evidence="13">The sequence shown here is derived from an EMBL/GenBank/DDBJ whole genome shotgun (WGS) entry which is preliminary data.</text>
</comment>
<feature type="site" description="Deprotonates C-terminal active site Cys" evidence="9">
    <location>
        <position position="22"/>
    </location>
</feature>
<dbReference type="GeneID" id="61420937"/>
<dbReference type="PANTHER" id="PTHR45663:SF11">
    <property type="entry name" value="GEO12009P1"/>
    <property type="match status" value="1"/>
</dbReference>
<evidence type="ECO:0000256" key="6">
    <source>
        <dbReference type="ARBA" id="ARBA00023284"/>
    </source>
</evidence>
<organism evidence="13 14">
    <name type="scientific">Streptococcus parauberis</name>
    <dbReference type="NCBI Taxonomy" id="1348"/>
    <lineage>
        <taxon>Bacteria</taxon>
        <taxon>Bacillati</taxon>
        <taxon>Bacillota</taxon>
        <taxon>Bacilli</taxon>
        <taxon>Lactobacillales</taxon>
        <taxon>Streptococcaceae</taxon>
        <taxon>Streptococcus</taxon>
    </lineage>
</organism>
<evidence type="ECO:0000256" key="2">
    <source>
        <dbReference type="ARBA" id="ARBA00020570"/>
    </source>
</evidence>
<dbReference type="PANTHER" id="PTHR45663">
    <property type="entry name" value="GEO12009P1"/>
    <property type="match status" value="1"/>
</dbReference>
<feature type="active site" description="Nucleophile" evidence="9">
    <location>
        <position position="31"/>
    </location>
</feature>
<evidence type="ECO:0000256" key="3">
    <source>
        <dbReference type="ARBA" id="ARBA00022448"/>
    </source>
</evidence>
<dbReference type="FunFam" id="3.40.30.10:FF:000001">
    <property type="entry name" value="Thioredoxin"/>
    <property type="match status" value="1"/>
</dbReference>
<dbReference type="Pfam" id="PF00085">
    <property type="entry name" value="Thioredoxin"/>
    <property type="match status" value="1"/>
</dbReference>
<protein>
    <recommendedName>
        <fullName evidence="2 7">Thioredoxin</fullName>
    </recommendedName>
</protein>
<evidence type="ECO:0000256" key="4">
    <source>
        <dbReference type="ARBA" id="ARBA00022982"/>
    </source>
</evidence>
<dbReference type="CDD" id="cd02947">
    <property type="entry name" value="TRX_family"/>
    <property type="match status" value="1"/>
</dbReference>
<dbReference type="Proteomes" id="UP000217465">
    <property type="component" value="Unassembled WGS sequence"/>
</dbReference>
<keyword evidence="6 10" id="KW-0676">Redox-active center</keyword>
<keyword evidence="3" id="KW-0813">Transport</keyword>
<reference evidence="12" key="2">
    <citation type="submission" date="2023-03" db="EMBL/GenBank/DDBJ databases">
        <authorList>
            <person name="Shen W."/>
            <person name="Cai J."/>
        </authorList>
    </citation>
    <scope>NUCLEOTIDE SEQUENCE</scope>
    <source>
        <strain evidence="12">P82-2</strain>
    </source>
</reference>
<dbReference type="EMBL" id="JARQAG010000016">
    <property type="protein sequence ID" value="MDT2732403.1"/>
    <property type="molecule type" value="Genomic_DNA"/>
</dbReference>
<evidence type="ECO:0000256" key="7">
    <source>
        <dbReference type="NCBIfam" id="TIGR01068"/>
    </source>
</evidence>
<dbReference type="eggNOG" id="COG3118">
    <property type="taxonomic scope" value="Bacteria"/>
</dbReference>
<accession>A0A0E2UEB2</accession>
<evidence type="ECO:0000256" key="5">
    <source>
        <dbReference type="ARBA" id="ARBA00023157"/>
    </source>
</evidence>
<dbReference type="InterPro" id="IPR036249">
    <property type="entry name" value="Thioredoxin-like_sf"/>
</dbReference>
<dbReference type="GO" id="GO:0015035">
    <property type="term" value="F:protein-disulfide reductase activity"/>
    <property type="evidence" value="ECO:0007669"/>
    <property type="project" value="UniProtKB-UniRule"/>
</dbReference>
<feature type="site" description="Contributes to redox potential value" evidence="9">
    <location>
        <position position="30"/>
    </location>
</feature>
<dbReference type="GO" id="GO:0045454">
    <property type="term" value="P:cell redox homeostasis"/>
    <property type="evidence" value="ECO:0007669"/>
    <property type="project" value="TreeGrafter"/>
</dbReference>
<dbReference type="PIRSF" id="PIRSF000077">
    <property type="entry name" value="Thioredoxin"/>
    <property type="match status" value="1"/>
</dbReference>
<dbReference type="Gene3D" id="3.40.30.10">
    <property type="entry name" value="Glutaredoxin"/>
    <property type="match status" value="1"/>
</dbReference>
<feature type="active site" description="Nucleophile" evidence="9">
    <location>
        <position position="28"/>
    </location>
</feature>
<dbReference type="SUPFAM" id="SSF52833">
    <property type="entry name" value="Thioredoxin-like"/>
    <property type="match status" value="1"/>
</dbReference>
<feature type="domain" description="Thioredoxin" evidence="11">
    <location>
        <begin position="1"/>
        <end position="104"/>
    </location>
</feature>
<feature type="site" description="Contributes to redox potential value" evidence="9">
    <location>
        <position position="29"/>
    </location>
</feature>
<keyword evidence="5 10" id="KW-1015">Disulfide bond</keyword>
<comment type="similarity">
    <text evidence="1 8">Belongs to the thioredoxin family.</text>
</comment>
<dbReference type="InterPro" id="IPR013766">
    <property type="entry name" value="Thioredoxin_domain"/>
</dbReference>
<dbReference type="InterPro" id="IPR017937">
    <property type="entry name" value="Thioredoxin_CS"/>
</dbReference>
<dbReference type="Proteomes" id="UP001180515">
    <property type="component" value="Unassembled WGS sequence"/>
</dbReference>
<dbReference type="OrthoDB" id="9790390at2"/>
<reference evidence="13 14" key="1">
    <citation type="submission" date="2016-06" db="EMBL/GenBank/DDBJ databases">
        <authorList>
            <person name="Haines A.N."/>
            <person name="Council K.R."/>
        </authorList>
    </citation>
    <scope>NUCLEOTIDE SEQUENCE [LARGE SCALE GENOMIC DNA]</scope>
    <source>
        <strain evidence="13 14">SP158-29</strain>
    </source>
</reference>
<dbReference type="RefSeq" id="WP_003102914.1">
    <property type="nucleotide sequence ID" value="NZ_BAWT01000028.1"/>
</dbReference>
<dbReference type="OMA" id="HIHYVTD"/>
<gene>
    <name evidence="13" type="primary">trxA</name>
    <name evidence="13" type="ORF">A9Y57_00614</name>
    <name evidence="12" type="ORF">P7G31_09210</name>
</gene>
<dbReference type="PRINTS" id="PR00421">
    <property type="entry name" value="THIOREDOXIN"/>
</dbReference>
<sequence length="104" mass="11614">MTKIVTDATFETETKEGLVLIDFWATWCGPCLMQAPILEQLSEELDEDELKIVKMDVDENPNTAQTFGIMSIPTLMFKKDGQVVKQVAGVHTKDQIKAIIAELS</sequence>
<evidence type="ECO:0000313" key="12">
    <source>
        <dbReference type="EMBL" id="MDT2732403.1"/>
    </source>
</evidence>
<evidence type="ECO:0000256" key="8">
    <source>
        <dbReference type="PIRNR" id="PIRNR000077"/>
    </source>
</evidence>
<dbReference type="STRING" id="936154.STP_0145"/>
<dbReference type="GO" id="GO:0005829">
    <property type="term" value="C:cytosol"/>
    <property type="evidence" value="ECO:0007669"/>
    <property type="project" value="TreeGrafter"/>
</dbReference>
<evidence type="ECO:0000313" key="14">
    <source>
        <dbReference type="Proteomes" id="UP000217465"/>
    </source>
</evidence>
<dbReference type="PROSITE" id="PS00194">
    <property type="entry name" value="THIOREDOXIN_1"/>
    <property type="match status" value="1"/>
</dbReference>
<name>A0A0E2UEB2_9STRE</name>
<keyword evidence="4" id="KW-0249">Electron transport</keyword>
<dbReference type="AlphaFoldDB" id="A0A0E2UEB2"/>